<protein>
    <submittedName>
        <fullName evidence="1">AgrD family cyclic lactone autoinducer peptide</fullName>
    </submittedName>
</protein>
<evidence type="ECO:0000313" key="1">
    <source>
        <dbReference type="EMBL" id="MFL0197239.1"/>
    </source>
</evidence>
<keyword evidence="2" id="KW-1185">Reference proteome</keyword>
<dbReference type="InterPro" id="IPR009229">
    <property type="entry name" value="AgrD"/>
</dbReference>
<comment type="caution">
    <text evidence="1">The sequence shown here is derived from an EMBL/GenBank/DDBJ whole genome shotgun (WGS) entry which is preliminary data.</text>
</comment>
<dbReference type="RefSeq" id="WP_406793342.1">
    <property type="nucleotide sequence ID" value="NZ_JBJHZX010000027.1"/>
</dbReference>
<accession>A0ABW8SMF5</accession>
<name>A0ABW8SMF5_9CLOT</name>
<proteinExistence type="predicted"/>
<evidence type="ECO:0000313" key="2">
    <source>
        <dbReference type="Proteomes" id="UP001623660"/>
    </source>
</evidence>
<dbReference type="Proteomes" id="UP001623660">
    <property type="component" value="Unassembled WGS sequence"/>
</dbReference>
<dbReference type="NCBIfam" id="TIGR04223">
    <property type="entry name" value="quorum_AgrD"/>
    <property type="match status" value="1"/>
</dbReference>
<organism evidence="1 2">
    <name type="scientific">Candidatus Clostridium eludens</name>
    <dbReference type="NCBI Taxonomy" id="3381663"/>
    <lineage>
        <taxon>Bacteria</taxon>
        <taxon>Bacillati</taxon>
        <taxon>Bacillota</taxon>
        <taxon>Clostridia</taxon>
        <taxon>Eubacteriales</taxon>
        <taxon>Clostridiaceae</taxon>
        <taxon>Clostridium</taxon>
    </lineage>
</organism>
<gene>
    <name evidence="1" type="ORF">ACJDU8_16990</name>
</gene>
<reference evidence="1 2" key="1">
    <citation type="submission" date="2024-11" db="EMBL/GenBank/DDBJ databases">
        <authorList>
            <person name="Heng Y.C."/>
            <person name="Lim A.C.H."/>
            <person name="Lee J.K.Y."/>
            <person name="Kittelmann S."/>
        </authorList>
    </citation>
    <scope>NUCLEOTIDE SEQUENCE [LARGE SCALE GENOMIC DNA]</scope>
    <source>
        <strain evidence="1 2">WILCCON 0269</strain>
    </source>
</reference>
<sequence length="44" mass="4939">MKNKKTNFIISLCTLMLLSFANIITYSGSLFLHGEPKPPKSLLK</sequence>
<dbReference type="EMBL" id="JBJHZX010000027">
    <property type="protein sequence ID" value="MFL0197239.1"/>
    <property type="molecule type" value="Genomic_DNA"/>
</dbReference>